<dbReference type="EMBL" id="JBHTON010000003">
    <property type="protein sequence ID" value="MFD1483827.1"/>
    <property type="molecule type" value="Genomic_DNA"/>
</dbReference>
<evidence type="ECO:0008006" key="4">
    <source>
        <dbReference type="Google" id="ProtNLM"/>
    </source>
</evidence>
<evidence type="ECO:0000256" key="1">
    <source>
        <dbReference type="SAM" id="MobiDB-lite"/>
    </source>
</evidence>
<feature type="region of interest" description="Disordered" evidence="1">
    <location>
        <begin position="179"/>
        <end position="218"/>
    </location>
</feature>
<evidence type="ECO:0000313" key="2">
    <source>
        <dbReference type="EMBL" id="MFD1483827.1"/>
    </source>
</evidence>
<sequence length="286" mass="29459">MFKQGLIVGVLALGLIGCGAKPTSQKQSQSQSQSQVASIYYHQLSVAQQHQVSFTFKAIADETQAHGHYLVDMTVANDTNKRVEFDQSKFLLSPAVGAAPIKSTKTGTLTIAPKQRKTVTGLFAATAANFTGAGEFCYLNRDYLLAYSFQADKAGGATSKNRTDQTLIAKNQAAKASTPAASAPAASASSQSSAASVSSSQPAPAASSQPAQDSSSTPAHVINSADQAIAIAAPLLNTAASALRARPVADGWQVGPKMTFADVIVHYDGSVVTVGGAATGPSRQLN</sequence>
<comment type="caution">
    <text evidence="2">The sequence shown here is derived from an EMBL/GenBank/DDBJ whole genome shotgun (WGS) entry which is preliminary data.</text>
</comment>
<gene>
    <name evidence="2" type="ORF">ACFQ5J_01010</name>
</gene>
<protein>
    <recommendedName>
        <fullName evidence="4">DUF4352 domain-containing protein</fullName>
    </recommendedName>
</protein>
<dbReference type="RefSeq" id="WP_125748716.1">
    <property type="nucleotide sequence ID" value="NZ_JBHTON010000003.1"/>
</dbReference>
<organism evidence="2 3">
    <name type="scientific">Lacticaseibacillus baoqingensis</name>
    <dbReference type="NCBI Taxonomy" id="2486013"/>
    <lineage>
        <taxon>Bacteria</taxon>
        <taxon>Bacillati</taxon>
        <taxon>Bacillota</taxon>
        <taxon>Bacilli</taxon>
        <taxon>Lactobacillales</taxon>
        <taxon>Lactobacillaceae</taxon>
        <taxon>Lacticaseibacillus</taxon>
    </lineage>
</organism>
<dbReference type="Proteomes" id="UP001597252">
    <property type="component" value="Unassembled WGS sequence"/>
</dbReference>
<accession>A0ABW4E1J2</accession>
<keyword evidence="3" id="KW-1185">Reference proteome</keyword>
<reference evidence="3" key="1">
    <citation type="journal article" date="2019" name="Int. J. Syst. Evol. Microbiol.">
        <title>The Global Catalogue of Microorganisms (GCM) 10K type strain sequencing project: providing services to taxonomists for standard genome sequencing and annotation.</title>
        <authorList>
            <consortium name="The Broad Institute Genomics Platform"/>
            <consortium name="The Broad Institute Genome Sequencing Center for Infectious Disease"/>
            <person name="Wu L."/>
            <person name="Ma J."/>
        </authorList>
    </citation>
    <scope>NUCLEOTIDE SEQUENCE [LARGE SCALE GENOMIC DNA]</scope>
    <source>
        <strain evidence="3">CCM 8903</strain>
    </source>
</reference>
<proteinExistence type="predicted"/>
<dbReference type="PROSITE" id="PS51257">
    <property type="entry name" value="PROKAR_LIPOPROTEIN"/>
    <property type="match status" value="1"/>
</dbReference>
<name>A0ABW4E1J2_9LACO</name>
<evidence type="ECO:0000313" key="3">
    <source>
        <dbReference type="Proteomes" id="UP001597252"/>
    </source>
</evidence>